<dbReference type="OrthoDB" id="6956709at2"/>
<name>A0A919LBD0_9ACTN</name>
<protein>
    <recommendedName>
        <fullName evidence="3">Metalloprotease</fullName>
    </recommendedName>
</protein>
<evidence type="ECO:0000313" key="2">
    <source>
        <dbReference type="Proteomes" id="UP000600026"/>
    </source>
</evidence>
<organism evidence="1 2">
    <name type="scientific">Streptomyces xanthophaeus</name>
    <dbReference type="NCBI Taxonomy" id="67385"/>
    <lineage>
        <taxon>Bacteria</taxon>
        <taxon>Bacillati</taxon>
        <taxon>Actinomycetota</taxon>
        <taxon>Actinomycetes</taxon>
        <taxon>Kitasatosporales</taxon>
        <taxon>Streptomycetaceae</taxon>
        <taxon>Streptomyces</taxon>
    </lineage>
</organism>
<evidence type="ECO:0000313" key="1">
    <source>
        <dbReference type="EMBL" id="GHI83346.1"/>
    </source>
</evidence>
<dbReference type="InterPro" id="IPR049457">
    <property type="entry name" value="Emfourin"/>
</dbReference>
<dbReference type="Proteomes" id="UP000600026">
    <property type="component" value="Unassembled WGS sequence"/>
</dbReference>
<dbReference type="EMBL" id="BNEE01000004">
    <property type="protein sequence ID" value="GHI83346.1"/>
    <property type="molecule type" value="Genomic_DNA"/>
</dbReference>
<comment type="caution">
    <text evidence="1">The sequence shown here is derived from an EMBL/GenBank/DDBJ whole genome shotgun (WGS) entry which is preliminary data.</text>
</comment>
<evidence type="ECO:0008006" key="3">
    <source>
        <dbReference type="Google" id="ProtNLM"/>
    </source>
</evidence>
<sequence length="80" mass="8879">MLITVTRSGGFTGVEKTRGIDTSYRRDATELENLAQRALSSPADSFHYRISVDDQVVDLDGLHLTEEQRELIRTVLGEGA</sequence>
<reference evidence="1" key="1">
    <citation type="submission" date="2020-09" db="EMBL/GenBank/DDBJ databases">
        <title>Whole genome shotgun sequence of Streptomyces xanthophaeus NBRC 12829.</title>
        <authorList>
            <person name="Komaki H."/>
            <person name="Tamura T."/>
        </authorList>
    </citation>
    <scope>NUCLEOTIDE SEQUENCE</scope>
    <source>
        <strain evidence="1">NBRC 12829</strain>
    </source>
</reference>
<keyword evidence="2" id="KW-1185">Reference proteome</keyword>
<dbReference type="RefSeq" id="WP_031138049.1">
    <property type="nucleotide sequence ID" value="NZ_BNEE01000004.1"/>
</dbReference>
<dbReference type="Pfam" id="PF20242">
    <property type="entry name" value="Emfourin"/>
    <property type="match status" value="1"/>
</dbReference>
<gene>
    <name evidence="1" type="ORF">Sxan_07100</name>
</gene>
<proteinExistence type="predicted"/>
<accession>A0A919LBD0</accession>
<dbReference type="AlphaFoldDB" id="A0A919LBD0"/>